<proteinExistence type="inferred from homology"/>
<feature type="non-terminal residue" evidence="2">
    <location>
        <position position="149"/>
    </location>
</feature>
<dbReference type="GO" id="GO:0005525">
    <property type="term" value="F:GTP binding"/>
    <property type="evidence" value="ECO:0007669"/>
    <property type="project" value="InterPro"/>
</dbReference>
<organism evidence="2">
    <name type="scientific">marine metagenome</name>
    <dbReference type="NCBI Taxonomy" id="408172"/>
    <lineage>
        <taxon>unclassified sequences</taxon>
        <taxon>metagenomes</taxon>
        <taxon>ecological metagenomes</taxon>
    </lineage>
</organism>
<dbReference type="EMBL" id="UINC01046261">
    <property type="protein sequence ID" value="SVB54039.1"/>
    <property type="molecule type" value="Genomic_DNA"/>
</dbReference>
<dbReference type="AlphaFoldDB" id="A0A382EUF7"/>
<dbReference type="Gene3D" id="3.40.50.300">
    <property type="entry name" value="P-loop containing nucleotide triphosphate hydrolases"/>
    <property type="match status" value="1"/>
</dbReference>
<dbReference type="Gene3D" id="1.20.5.170">
    <property type="match status" value="1"/>
</dbReference>
<gene>
    <name evidence="2" type="ORF">METZ01_LOCUS206893</name>
</gene>
<dbReference type="Pfam" id="PF03308">
    <property type="entry name" value="MeaB"/>
    <property type="match status" value="1"/>
</dbReference>
<dbReference type="PANTHER" id="PTHR23408">
    <property type="entry name" value="METHYLMALONYL-COA MUTASE"/>
    <property type="match status" value="1"/>
</dbReference>
<dbReference type="InterPro" id="IPR005129">
    <property type="entry name" value="GTPase_ArgK"/>
</dbReference>
<reference evidence="2" key="1">
    <citation type="submission" date="2018-05" db="EMBL/GenBank/DDBJ databases">
        <authorList>
            <person name="Lanie J.A."/>
            <person name="Ng W.-L."/>
            <person name="Kazmierczak K.M."/>
            <person name="Andrzejewski T.M."/>
            <person name="Davidsen T.M."/>
            <person name="Wayne K.J."/>
            <person name="Tettelin H."/>
            <person name="Glass J.I."/>
            <person name="Rusch D."/>
            <person name="Podicherti R."/>
            <person name="Tsui H.-C.T."/>
            <person name="Winkler M.E."/>
        </authorList>
    </citation>
    <scope>NUCLEOTIDE SEQUENCE</scope>
</reference>
<dbReference type="PANTHER" id="PTHR23408:SF3">
    <property type="entry name" value="METHYLMALONIC ACIDURIA TYPE A PROTEIN, MITOCHONDRIAL"/>
    <property type="match status" value="1"/>
</dbReference>
<evidence type="ECO:0000256" key="1">
    <source>
        <dbReference type="ARBA" id="ARBA00009625"/>
    </source>
</evidence>
<accession>A0A382EUF7</accession>
<dbReference type="GO" id="GO:0005737">
    <property type="term" value="C:cytoplasm"/>
    <property type="evidence" value="ECO:0007669"/>
    <property type="project" value="TreeGrafter"/>
</dbReference>
<dbReference type="GO" id="GO:0003924">
    <property type="term" value="F:GTPase activity"/>
    <property type="evidence" value="ECO:0007669"/>
    <property type="project" value="InterPro"/>
</dbReference>
<protein>
    <recommendedName>
        <fullName evidence="3">Methylmalonyl Co-A mutase-associated GTPase MeaB</fullName>
    </recommendedName>
</protein>
<dbReference type="SUPFAM" id="SSF52540">
    <property type="entry name" value="P-loop containing nucleoside triphosphate hydrolases"/>
    <property type="match status" value="1"/>
</dbReference>
<sequence length="149" mass="16023">MRLVERILKGERAAIAKAITLVESSRKKDKEESKELISKLILHPGHSVRIGFSGSPGVGKSTFIESFGSYLVDKGYRLGILAIDPSSQLTGGSILGDKTRMSEISKNENTFIRSTPSRGSLGGVSFGTREAAIILDSAGYDFIFIETVG</sequence>
<dbReference type="InterPro" id="IPR027417">
    <property type="entry name" value="P-loop_NTPase"/>
</dbReference>
<evidence type="ECO:0008006" key="3">
    <source>
        <dbReference type="Google" id="ProtNLM"/>
    </source>
</evidence>
<comment type="similarity">
    <text evidence="1">Belongs to the SIMIBI class G3E GTPase family. ArgK/MeaB subfamily.</text>
</comment>
<name>A0A382EUF7_9ZZZZ</name>
<evidence type="ECO:0000313" key="2">
    <source>
        <dbReference type="EMBL" id="SVB54039.1"/>
    </source>
</evidence>